<evidence type="ECO:0000313" key="2">
    <source>
        <dbReference type="EMBL" id="MBW0555868.1"/>
    </source>
</evidence>
<accession>A0A9Q3J5C5</accession>
<gene>
    <name evidence="2" type="ORF">O181_095583</name>
</gene>
<protein>
    <submittedName>
        <fullName evidence="2">Uncharacterized protein</fullName>
    </submittedName>
</protein>
<comment type="caution">
    <text evidence="2">The sequence shown here is derived from an EMBL/GenBank/DDBJ whole genome shotgun (WGS) entry which is preliminary data.</text>
</comment>
<dbReference type="EMBL" id="AVOT02063026">
    <property type="protein sequence ID" value="MBW0555868.1"/>
    <property type="molecule type" value="Genomic_DNA"/>
</dbReference>
<reference evidence="2" key="1">
    <citation type="submission" date="2021-03" db="EMBL/GenBank/DDBJ databases">
        <title>Draft genome sequence of rust myrtle Austropuccinia psidii MF-1, a brazilian biotype.</title>
        <authorList>
            <person name="Quecine M.C."/>
            <person name="Pachon D.M.R."/>
            <person name="Bonatelli M.L."/>
            <person name="Correr F.H."/>
            <person name="Franceschini L.M."/>
            <person name="Leite T.F."/>
            <person name="Margarido G.R.A."/>
            <person name="Almeida C.A."/>
            <person name="Ferrarezi J.A."/>
            <person name="Labate C.A."/>
        </authorList>
    </citation>
    <scope>NUCLEOTIDE SEQUENCE</scope>
    <source>
        <strain evidence="2">MF-1</strain>
    </source>
</reference>
<dbReference type="Proteomes" id="UP000765509">
    <property type="component" value="Unassembled WGS sequence"/>
</dbReference>
<evidence type="ECO:0000313" key="3">
    <source>
        <dbReference type="Proteomes" id="UP000765509"/>
    </source>
</evidence>
<sequence>MAELAEDGILLTEDQFPREGYTNRQPLRNANLVEHNDNNFRDNFECANQHVKWLEDISKPNNNKLDRIKDKSSKKKKKTKEEKDMPKLASPFGKAISNFNTK</sequence>
<feature type="region of interest" description="Disordered" evidence="1">
    <location>
        <begin position="57"/>
        <end position="102"/>
    </location>
</feature>
<name>A0A9Q3J5C5_9BASI</name>
<evidence type="ECO:0000256" key="1">
    <source>
        <dbReference type="SAM" id="MobiDB-lite"/>
    </source>
</evidence>
<feature type="compositionally biased region" description="Basic and acidic residues" evidence="1">
    <location>
        <begin position="57"/>
        <end position="71"/>
    </location>
</feature>
<keyword evidence="3" id="KW-1185">Reference proteome</keyword>
<organism evidence="2 3">
    <name type="scientific">Austropuccinia psidii MF-1</name>
    <dbReference type="NCBI Taxonomy" id="1389203"/>
    <lineage>
        <taxon>Eukaryota</taxon>
        <taxon>Fungi</taxon>
        <taxon>Dikarya</taxon>
        <taxon>Basidiomycota</taxon>
        <taxon>Pucciniomycotina</taxon>
        <taxon>Pucciniomycetes</taxon>
        <taxon>Pucciniales</taxon>
        <taxon>Sphaerophragmiaceae</taxon>
        <taxon>Austropuccinia</taxon>
    </lineage>
</organism>
<dbReference type="AlphaFoldDB" id="A0A9Q3J5C5"/>
<proteinExistence type="predicted"/>